<dbReference type="InterPro" id="IPR036179">
    <property type="entry name" value="Ig-like_dom_sf"/>
</dbReference>
<dbReference type="Pfam" id="PF13927">
    <property type="entry name" value="Ig_3"/>
    <property type="match status" value="1"/>
</dbReference>
<dbReference type="Proteomes" id="UP001176940">
    <property type="component" value="Unassembled WGS sequence"/>
</dbReference>
<organism evidence="3 4">
    <name type="scientific">Ranitomeya imitator</name>
    <name type="common">mimic poison frog</name>
    <dbReference type="NCBI Taxonomy" id="111125"/>
    <lineage>
        <taxon>Eukaryota</taxon>
        <taxon>Metazoa</taxon>
        <taxon>Chordata</taxon>
        <taxon>Craniata</taxon>
        <taxon>Vertebrata</taxon>
        <taxon>Euteleostomi</taxon>
        <taxon>Amphibia</taxon>
        <taxon>Batrachia</taxon>
        <taxon>Anura</taxon>
        <taxon>Neobatrachia</taxon>
        <taxon>Hyloidea</taxon>
        <taxon>Dendrobatidae</taxon>
        <taxon>Dendrobatinae</taxon>
        <taxon>Ranitomeya</taxon>
    </lineage>
</organism>
<sequence>MVLKDEFRQEPLDKVVIAGRPLVINCSSPKGHPEPTVTWRKNGALLDRNNSRYTVQSKDRSAAGTNAQYNNILFGDDGFSIRRTLSSDAGVYMCVASNQAGDRTSRGAVISVQEMPQFTYKPTDVVAKPGSLVKFVCGAQGSPKPFVRWSKDQGTLPIGRYAITNENTLCLQRVTVQDSGTYVCTARSNIGAVSASAKLVVQDPLDTGQIVHELSGVELFLDAVMLHNFSFGTPALDGERSQRVHFSRLRHLHIRWMLSGNFL</sequence>
<dbReference type="SMART" id="SM00408">
    <property type="entry name" value="IGc2"/>
    <property type="match status" value="2"/>
</dbReference>
<dbReference type="PANTHER" id="PTHR10075:SF103">
    <property type="entry name" value="ROUNDABOUT HOMOLOG 4"/>
    <property type="match status" value="1"/>
</dbReference>
<dbReference type="InterPro" id="IPR003598">
    <property type="entry name" value="Ig_sub2"/>
</dbReference>
<gene>
    <name evidence="3" type="ORF">RIMI_LOCUS21931104</name>
</gene>
<proteinExistence type="predicted"/>
<dbReference type="InterPro" id="IPR003599">
    <property type="entry name" value="Ig_sub"/>
</dbReference>
<accession>A0ABN9MMY9</accession>
<keyword evidence="4" id="KW-1185">Reference proteome</keyword>
<dbReference type="SMART" id="SM00409">
    <property type="entry name" value="IG"/>
    <property type="match status" value="2"/>
</dbReference>
<dbReference type="SUPFAM" id="SSF48726">
    <property type="entry name" value="Immunoglobulin"/>
    <property type="match status" value="2"/>
</dbReference>
<reference evidence="3" key="1">
    <citation type="submission" date="2023-07" db="EMBL/GenBank/DDBJ databases">
        <authorList>
            <person name="Stuckert A."/>
        </authorList>
    </citation>
    <scope>NUCLEOTIDE SEQUENCE</scope>
</reference>
<dbReference type="PROSITE" id="PS50835">
    <property type="entry name" value="IG_LIKE"/>
    <property type="match status" value="2"/>
</dbReference>
<feature type="domain" description="Ig-like" evidence="2">
    <location>
        <begin position="116"/>
        <end position="200"/>
    </location>
</feature>
<feature type="domain" description="Ig-like" evidence="2">
    <location>
        <begin position="5"/>
        <end position="111"/>
    </location>
</feature>
<dbReference type="PANTHER" id="PTHR10075">
    <property type="entry name" value="BASIGIN RELATED"/>
    <property type="match status" value="1"/>
</dbReference>
<keyword evidence="1" id="KW-0393">Immunoglobulin domain</keyword>
<comment type="caution">
    <text evidence="3">The sequence shown here is derived from an EMBL/GenBank/DDBJ whole genome shotgun (WGS) entry which is preliminary data.</text>
</comment>
<evidence type="ECO:0000313" key="3">
    <source>
        <dbReference type="EMBL" id="CAJ0967073.1"/>
    </source>
</evidence>
<evidence type="ECO:0000259" key="2">
    <source>
        <dbReference type="PROSITE" id="PS50835"/>
    </source>
</evidence>
<dbReference type="InterPro" id="IPR013783">
    <property type="entry name" value="Ig-like_fold"/>
</dbReference>
<dbReference type="Pfam" id="PF07679">
    <property type="entry name" value="I-set"/>
    <property type="match status" value="1"/>
</dbReference>
<evidence type="ECO:0000313" key="4">
    <source>
        <dbReference type="Proteomes" id="UP001176940"/>
    </source>
</evidence>
<dbReference type="InterPro" id="IPR013098">
    <property type="entry name" value="Ig_I-set"/>
</dbReference>
<dbReference type="Gene3D" id="2.60.40.10">
    <property type="entry name" value="Immunoglobulins"/>
    <property type="match status" value="2"/>
</dbReference>
<dbReference type="InterPro" id="IPR007110">
    <property type="entry name" value="Ig-like_dom"/>
</dbReference>
<dbReference type="EMBL" id="CAUEEQ010078024">
    <property type="protein sequence ID" value="CAJ0967073.1"/>
    <property type="molecule type" value="Genomic_DNA"/>
</dbReference>
<protein>
    <recommendedName>
        <fullName evidence="2">Ig-like domain-containing protein</fullName>
    </recommendedName>
</protein>
<evidence type="ECO:0000256" key="1">
    <source>
        <dbReference type="ARBA" id="ARBA00023319"/>
    </source>
</evidence>
<name>A0ABN9MMY9_9NEOB</name>